<sequence>MGLIVCDRCGYIDHEKYSRYRNRFDFLLFDPDLSDFGLALCCVCHPKTYKNGRLAKPYCKEITPGVWHNIFVREAATLADIKDGCFIN</sequence>
<reference evidence="1" key="1">
    <citation type="journal article" date="2014" name="Front. Microbiol.">
        <title>High frequency of phylogenetically diverse reductive dehalogenase-homologous genes in deep subseafloor sedimentary metagenomes.</title>
        <authorList>
            <person name="Kawai M."/>
            <person name="Futagami T."/>
            <person name="Toyoda A."/>
            <person name="Takaki Y."/>
            <person name="Nishi S."/>
            <person name="Hori S."/>
            <person name="Arai W."/>
            <person name="Tsubouchi T."/>
            <person name="Morono Y."/>
            <person name="Uchiyama I."/>
            <person name="Ito T."/>
            <person name="Fujiyama A."/>
            <person name="Inagaki F."/>
            <person name="Takami H."/>
        </authorList>
    </citation>
    <scope>NUCLEOTIDE SEQUENCE</scope>
    <source>
        <strain evidence="1">Expedition CK06-06</strain>
    </source>
</reference>
<dbReference type="AlphaFoldDB" id="X0SRT8"/>
<evidence type="ECO:0000313" key="1">
    <source>
        <dbReference type="EMBL" id="GAF77861.1"/>
    </source>
</evidence>
<feature type="non-terminal residue" evidence="1">
    <location>
        <position position="88"/>
    </location>
</feature>
<name>X0SRT8_9ZZZZ</name>
<gene>
    <name evidence="1" type="ORF">S01H1_15977</name>
</gene>
<accession>X0SRT8</accession>
<comment type="caution">
    <text evidence="1">The sequence shown here is derived from an EMBL/GenBank/DDBJ whole genome shotgun (WGS) entry which is preliminary data.</text>
</comment>
<proteinExistence type="predicted"/>
<organism evidence="1">
    <name type="scientific">marine sediment metagenome</name>
    <dbReference type="NCBI Taxonomy" id="412755"/>
    <lineage>
        <taxon>unclassified sequences</taxon>
        <taxon>metagenomes</taxon>
        <taxon>ecological metagenomes</taxon>
    </lineage>
</organism>
<dbReference type="EMBL" id="BARS01008373">
    <property type="protein sequence ID" value="GAF77861.1"/>
    <property type="molecule type" value="Genomic_DNA"/>
</dbReference>
<protein>
    <submittedName>
        <fullName evidence="1">Uncharacterized protein</fullName>
    </submittedName>
</protein>